<dbReference type="InterPro" id="IPR027417">
    <property type="entry name" value="P-loop_NTPase"/>
</dbReference>
<dbReference type="Pfam" id="PF13469">
    <property type="entry name" value="Sulfotransfer_3"/>
    <property type="match status" value="1"/>
</dbReference>
<keyword evidence="3" id="KW-1185">Reference proteome</keyword>
<dbReference type="InterPro" id="IPR051135">
    <property type="entry name" value="Gal/GlcNAc/GalNAc_ST"/>
</dbReference>
<evidence type="ECO:0000313" key="2">
    <source>
        <dbReference type="EMBL" id="QIN81317.1"/>
    </source>
</evidence>
<dbReference type="AlphaFoldDB" id="A0A6G8Q4R6"/>
<dbReference type="GO" id="GO:0006044">
    <property type="term" value="P:N-acetylglucosamine metabolic process"/>
    <property type="evidence" value="ECO:0007669"/>
    <property type="project" value="TreeGrafter"/>
</dbReference>
<proteinExistence type="predicted"/>
<gene>
    <name evidence="2" type="ORF">GBA63_00775</name>
</gene>
<dbReference type="SUPFAM" id="SSF52540">
    <property type="entry name" value="P-loop containing nucleoside triphosphate hydrolases"/>
    <property type="match status" value="1"/>
</dbReference>
<feature type="compositionally biased region" description="Basic and acidic residues" evidence="1">
    <location>
        <begin position="193"/>
        <end position="205"/>
    </location>
</feature>
<feature type="region of interest" description="Disordered" evidence="1">
    <location>
        <begin position="190"/>
        <end position="219"/>
    </location>
</feature>
<accession>A0A6G8Q4R6</accession>
<evidence type="ECO:0000313" key="3">
    <source>
        <dbReference type="Proteomes" id="UP000501452"/>
    </source>
</evidence>
<organism evidence="2 3">
    <name type="scientific">Rubrobacter tropicus</name>
    <dbReference type="NCBI Taxonomy" id="2653851"/>
    <lineage>
        <taxon>Bacteria</taxon>
        <taxon>Bacillati</taxon>
        <taxon>Actinomycetota</taxon>
        <taxon>Rubrobacteria</taxon>
        <taxon>Rubrobacterales</taxon>
        <taxon>Rubrobacteraceae</taxon>
        <taxon>Rubrobacter</taxon>
    </lineage>
</organism>
<protein>
    <recommendedName>
        <fullName evidence="4">Sulfotransferase</fullName>
    </recommendedName>
</protein>
<dbReference type="EMBL" id="CP045119">
    <property type="protein sequence ID" value="QIN81317.1"/>
    <property type="molecule type" value="Genomic_DNA"/>
</dbReference>
<evidence type="ECO:0000256" key="1">
    <source>
        <dbReference type="SAM" id="MobiDB-lite"/>
    </source>
</evidence>
<sequence length="337" mass="37316">MGSGMRSSFGSRVKSRGLWAWRRASARYPKLAVLRRRLAAASIRPGRSRVAAPEVAGDGLDPANIVWIFCVARSGSTWLASMMGEMEGTEVWKEPRVGHLFGEFYENTPRAKAESANFIMGTPTREAWISSIRHFVLTGARYAFPTLGPKDYLVVKEPGGGVGAPFLMDALPESRMILLVRDPRDVVSSSLDATREGSWQKEQRRAAGSGRKSLTARSPDAVVKRSAKKYLRNMERAMQAFDAHEGPKSLVRYEDLRSDTAAVMGRIYSELGMETGGDALTRAVEKHSWEAIPEDMKGQGKFYRKASPGGWEDDLTPGQAEIVEEISAPLIEKFYPR</sequence>
<evidence type="ECO:0008006" key="4">
    <source>
        <dbReference type="Google" id="ProtNLM"/>
    </source>
</evidence>
<dbReference type="PANTHER" id="PTHR10704:SF44">
    <property type="entry name" value="LD35051P-RELATED"/>
    <property type="match status" value="1"/>
</dbReference>
<dbReference type="KEGG" id="rub:GBA63_00775"/>
<dbReference type="GO" id="GO:0006790">
    <property type="term" value="P:sulfur compound metabolic process"/>
    <property type="evidence" value="ECO:0007669"/>
    <property type="project" value="TreeGrafter"/>
</dbReference>
<dbReference type="Gene3D" id="3.40.50.300">
    <property type="entry name" value="P-loop containing nucleotide triphosphate hydrolases"/>
    <property type="match status" value="1"/>
</dbReference>
<dbReference type="Proteomes" id="UP000501452">
    <property type="component" value="Chromosome"/>
</dbReference>
<dbReference type="PANTHER" id="PTHR10704">
    <property type="entry name" value="CARBOHYDRATE SULFOTRANSFERASE"/>
    <property type="match status" value="1"/>
</dbReference>
<name>A0A6G8Q4R6_9ACTN</name>
<reference evidence="2 3" key="1">
    <citation type="submission" date="2019-10" db="EMBL/GenBank/DDBJ databases">
        <title>Rubrobacter sp nov SCSIO 52090 isolated from a deep-sea sediment in the South China Sea.</title>
        <authorList>
            <person name="Chen R.W."/>
        </authorList>
    </citation>
    <scope>NUCLEOTIDE SEQUENCE [LARGE SCALE GENOMIC DNA]</scope>
    <source>
        <strain evidence="2 3">SCSIO 52909</strain>
    </source>
</reference>
<dbReference type="GO" id="GO:0001517">
    <property type="term" value="F:N-acetylglucosamine 6-O-sulfotransferase activity"/>
    <property type="evidence" value="ECO:0007669"/>
    <property type="project" value="TreeGrafter"/>
</dbReference>